<accession>U2HC30</accession>
<organism evidence="2 3">
    <name type="scientific">Sphingobacterium paucimobilis HER1398</name>
    <dbReference type="NCBI Taxonomy" id="1346330"/>
    <lineage>
        <taxon>Bacteria</taxon>
        <taxon>Pseudomonadati</taxon>
        <taxon>Bacteroidota</taxon>
        <taxon>Sphingobacteriia</taxon>
        <taxon>Sphingobacteriales</taxon>
        <taxon>Sphingobacteriaceae</taxon>
        <taxon>Sphingobacterium</taxon>
    </lineage>
</organism>
<protein>
    <submittedName>
        <fullName evidence="2">Uncharacterized protein</fullName>
    </submittedName>
</protein>
<evidence type="ECO:0000313" key="3">
    <source>
        <dbReference type="Proteomes" id="UP000016584"/>
    </source>
</evidence>
<sequence length="430" mass="49539">MKIWIKWLIGVVGTIVLILVIGSCYLARHYKPIIKEKLSEKIYTESQGQYRLVIDDLDVSILRGALRFTGIRLISDTTMYAKLKAQKKAFATRFDVVLNTLKIDGVNVCRVLFTDKVNVQHIVMDSLRVQLVKEVLPYTPADTSGTDLYAQIKDTFKELRIDMFEVKSLDLEAVDKSVKEPVLLKRGYVKLSDFLMGSDSKTDTSRILYCKRIQMELPGFTYSIAHTPYQLSFDHLKLDSRTQSALLHNIRLGPKIKKEQYFKNDKQNKALIALQWDTIRLENWDMPLLLRRGGFYAKKIYLNKGSAVFRKDRRYQKDNVNKIGDAPHQLIMKLKQHIAVDTVFVEHSIVQYRQINESGTDEGVISFIDTRGIIVNMTNDKVRLHKDGFMRADLKTMLMGKSELHAVFGFDMQRNDGAHSYCIDRSMLTP</sequence>
<dbReference type="EMBL" id="ATDL01000015">
    <property type="protein sequence ID" value="ERJ59311.1"/>
    <property type="molecule type" value="Genomic_DNA"/>
</dbReference>
<gene>
    <name evidence="2" type="ORF">M472_11050</name>
</gene>
<dbReference type="PATRIC" id="fig|1346330.5.peg.2648"/>
<dbReference type="Proteomes" id="UP000016584">
    <property type="component" value="Unassembled WGS sequence"/>
</dbReference>
<feature type="transmembrane region" description="Helical" evidence="1">
    <location>
        <begin position="6"/>
        <end position="27"/>
    </location>
</feature>
<dbReference type="AlphaFoldDB" id="U2HC30"/>
<keyword evidence="1" id="KW-0472">Membrane</keyword>
<dbReference type="STRING" id="1346330.M472_11050"/>
<evidence type="ECO:0000256" key="1">
    <source>
        <dbReference type="SAM" id="Phobius"/>
    </source>
</evidence>
<dbReference type="OrthoDB" id="814802at2"/>
<dbReference type="PROSITE" id="PS51257">
    <property type="entry name" value="PROKAR_LIPOPROTEIN"/>
    <property type="match status" value="1"/>
</dbReference>
<proteinExistence type="predicted"/>
<keyword evidence="1" id="KW-0812">Transmembrane</keyword>
<evidence type="ECO:0000313" key="2">
    <source>
        <dbReference type="EMBL" id="ERJ59311.1"/>
    </source>
</evidence>
<name>U2HC30_9SPHI</name>
<reference evidence="2 3" key="1">
    <citation type="journal article" date="2013" name="Genome Announc.">
        <title>The Draft Genome Sequence of Sphingomonas paucimobilis Strain HER1398 (Proteobacteria), Host to the Giant PAU Phage, Indicates That It Is a Member of the Genus Sphingobacterium (Bacteroidetes).</title>
        <authorList>
            <person name="White R.A.III."/>
            <person name="Suttle C.A."/>
        </authorList>
    </citation>
    <scope>NUCLEOTIDE SEQUENCE [LARGE SCALE GENOMIC DNA]</scope>
    <source>
        <strain evidence="2 3">HER1398</strain>
    </source>
</reference>
<keyword evidence="3" id="KW-1185">Reference proteome</keyword>
<comment type="caution">
    <text evidence="2">The sequence shown here is derived from an EMBL/GenBank/DDBJ whole genome shotgun (WGS) entry which is preliminary data.</text>
</comment>
<dbReference type="RefSeq" id="WP_021070806.1">
    <property type="nucleotide sequence ID" value="NZ_ATDL01000015.1"/>
</dbReference>
<dbReference type="eggNOG" id="ENOG502Z80K">
    <property type="taxonomic scope" value="Bacteria"/>
</dbReference>
<keyword evidence="1" id="KW-1133">Transmembrane helix</keyword>